<feature type="binding site" evidence="8">
    <location>
        <position position="63"/>
    </location>
    <ligand>
        <name>Mg(2+)</name>
        <dbReference type="ChEBI" id="CHEBI:18420"/>
    </ligand>
</feature>
<feature type="binding site" evidence="8">
    <location>
        <position position="124"/>
    </location>
    <ligand>
        <name>Mg(2+)</name>
        <dbReference type="ChEBI" id="CHEBI:18420"/>
    </ligand>
</feature>
<keyword evidence="10" id="KW-1185">Reference proteome</keyword>
<dbReference type="GO" id="GO:0005829">
    <property type="term" value="C:cytosol"/>
    <property type="evidence" value="ECO:0007669"/>
    <property type="project" value="TreeGrafter"/>
</dbReference>
<feature type="binding site" evidence="8">
    <location>
        <begin position="21"/>
        <end position="26"/>
    </location>
    <ligand>
        <name>ATP</name>
        <dbReference type="ChEBI" id="CHEBI:30616"/>
    </ligand>
</feature>
<keyword evidence="5 8" id="KW-0093">Biotin biosynthesis</keyword>
<dbReference type="FunFam" id="3.40.50.300:FF:000292">
    <property type="entry name" value="ATP-dependent dethiobiotin synthetase BioD"/>
    <property type="match status" value="1"/>
</dbReference>
<dbReference type="EMBL" id="CP013235">
    <property type="protein sequence ID" value="AMP12142.1"/>
    <property type="molecule type" value="Genomic_DNA"/>
</dbReference>
<evidence type="ECO:0000256" key="8">
    <source>
        <dbReference type="HAMAP-Rule" id="MF_00336"/>
    </source>
</evidence>
<keyword evidence="6 8" id="KW-0067">ATP-binding</keyword>
<sequence length="247" mass="26039">MINPIANLSKAAWFIAGTDTEIGKTLIAGALLHALTKTGVRSAGMKPVAAGAELRDGVWHNDDADILAAEASVTLPQELTTPFLLRQPTAPHIAAAQEQRTIELEHILVCYRQLTSLADAVVVEGVGGFRVPLNDKHDTADLAQQLGLPVVLVVGLRLGCINHAMLTVEAIAARGLQLAGWVANTVDTAMLNGDANIAALKSRIQAPFLGHVPRIPKLPARALVKAAADHLDFSCLPGWPLPSGIHS</sequence>
<comment type="catalytic activity">
    <reaction evidence="8">
        <text>(7R,8S)-7,8-diammoniononanoate + CO2 + ATP = (4R,5S)-dethiobiotin + ADP + phosphate + 3 H(+)</text>
        <dbReference type="Rhea" id="RHEA:15805"/>
        <dbReference type="ChEBI" id="CHEBI:15378"/>
        <dbReference type="ChEBI" id="CHEBI:16526"/>
        <dbReference type="ChEBI" id="CHEBI:30616"/>
        <dbReference type="ChEBI" id="CHEBI:43474"/>
        <dbReference type="ChEBI" id="CHEBI:149469"/>
        <dbReference type="ChEBI" id="CHEBI:149473"/>
        <dbReference type="ChEBI" id="CHEBI:456216"/>
        <dbReference type="EC" id="6.3.3.3"/>
    </reaction>
</comment>
<comment type="pathway">
    <text evidence="8">Cofactor biosynthesis; biotin biosynthesis; biotin from 7,8-diaminononanoate: step 1/2.</text>
</comment>
<dbReference type="Proteomes" id="UP000071778">
    <property type="component" value="Chromosome"/>
</dbReference>
<feature type="binding site" evidence="8">
    <location>
        <position position="25"/>
    </location>
    <ligand>
        <name>Mg(2+)</name>
        <dbReference type="ChEBI" id="CHEBI:18420"/>
    </ligand>
</feature>
<dbReference type="SUPFAM" id="SSF52540">
    <property type="entry name" value="P-loop containing nucleoside triphosphate hydrolases"/>
    <property type="match status" value="1"/>
</dbReference>
<keyword evidence="3 8" id="KW-0479">Metal-binding</keyword>
<gene>
    <name evidence="8 9" type="primary">bioD</name>
    <name evidence="9" type="ORF">CAter282_4482</name>
</gene>
<reference evidence="9 10" key="1">
    <citation type="submission" date="2015-11" db="EMBL/GenBank/DDBJ databases">
        <title>Exploring the genomic traits of fungus-feeding bacterial genus Collimonas.</title>
        <authorList>
            <person name="Song C."/>
            <person name="Schmidt R."/>
            <person name="de Jager V."/>
            <person name="Krzyzanowska D."/>
            <person name="Jongedijk E."/>
            <person name="Cankar K."/>
            <person name="Beekwilder J."/>
            <person name="van Veen A."/>
            <person name="de Boer W."/>
            <person name="van Veen J.A."/>
            <person name="Garbeva P."/>
        </authorList>
    </citation>
    <scope>NUCLEOTIDE SEQUENCE [LARGE SCALE GENOMIC DNA]</scope>
    <source>
        <strain evidence="9 10">Ter282</strain>
    </source>
</reference>
<keyword evidence="2 8" id="KW-0436">Ligase</keyword>
<dbReference type="Gene3D" id="3.40.50.300">
    <property type="entry name" value="P-loop containing nucleotide triphosphate hydrolases"/>
    <property type="match status" value="1"/>
</dbReference>
<dbReference type="PIRSF" id="PIRSF006755">
    <property type="entry name" value="DTB_synth"/>
    <property type="match status" value="1"/>
</dbReference>
<feature type="binding site" evidence="8">
    <location>
        <position position="63"/>
    </location>
    <ligand>
        <name>ATP</name>
        <dbReference type="ChEBI" id="CHEBI:30616"/>
    </ligand>
</feature>
<evidence type="ECO:0000256" key="5">
    <source>
        <dbReference type="ARBA" id="ARBA00022756"/>
    </source>
</evidence>
<evidence type="ECO:0000313" key="10">
    <source>
        <dbReference type="Proteomes" id="UP000071778"/>
    </source>
</evidence>
<dbReference type="InterPro" id="IPR027417">
    <property type="entry name" value="P-loop_NTPase"/>
</dbReference>
<dbReference type="PANTHER" id="PTHR43210">
    <property type="entry name" value="DETHIOBIOTIN SYNTHETASE"/>
    <property type="match status" value="1"/>
</dbReference>
<dbReference type="EC" id="6.3.3.3" evidence="8"/>
<accession>A0A127QR75</accession>
<dbReference type="HAMAP" id="MF_00336">
    <property type="entry name" value="BioD"/>
    <property type="match status" value="1"/>
</dbReference>
<evidence type="ECO:0000313" key="9">
    <source>
        <dbReference type="EMBL" id="AMP12142.1"/>
    </source>
</evidence>
<name>A0A127QR75_9BURK</name>
<dbReference type="AlphaFoldDB" id="A0A127QR75"/>
<dbReference type="OrthoDB" id="9802097at2"/>
<dbReference type="GO" id="GO:0004141">
    <property type="term" value="F:dethiobiotin synthase activity"/>
    <property type="evidence" value="ECO:0007669"/>
    <property type="project" value="UniProtKB-UniRule"/>
</dbReference>
<keyword evidence="7 8" id="KW-0460">Magnesium</keyword>
<dbReference type="GO" id="GO:0009102">
    <property type="term" value="P:biotin biosynthetic process"/>
    <property type="evidence" value="ECO:0007669"/>
    <property type="project" value="UniProtKB-UniRule"/>
</dbReference>
<comment type="subcellular location">
    <subcellularLocation>
        <location evidence="8">Cytoplasm</location>
    </subcellularLocation>
</comment>
<comment type="subunit">
    <text evidence="8">Homodimer.</text>
</comment>
<dbReference type="PATRIC" id="fig|279058.17.peg.4827"/>
<protein>
    <recommendedName>
        <fullName evidence="8">ATP-dependent dethiobiotin synthetase BioD</fullName>
        <ecNumber evidence="8">6.3.3.3</ecNumber>
    </recommendedName>
    <alternativeName>
        <fullName evidence="8">DTB synthetase</fullName>
        <shortName evidence="8">DTBS</shortName>
    </alternativeName>
    <alternativeName>
        <fullName evidence="8">Dethiobiotin synthase</fullName>
    </alternativeName>
</protein>
<evidence type="ECO:0000256" key="2">
    <source>
        <dbReference type="ARBA" id="ARBA00022598"/>
    </source>
</evidence>
<dbReference type="Pfam" id="PF13500">
    <property type="entry name" value="AAA_26"/>
    <property type="match status" value="1"/>
</dbReference>
<feature type="active site" evidence="8">
    <location>
        <position position="46"/>
    </location>
</feature>
<organism evidence="9 10">
    <name type="scientific">Collimonas arenae</name>
    <dbReference type="NCBI Taxonomy" id="279058"/>
    <lineage>
        <taxon>Bacteria</taxon>
        <taxon>Pseudomonadati</taxon>
        <taxon>Pseudomonadota</taxon>
        <taxon>Betaproteobacteria</taxon>
        <taxon>Burkholderiales</taxon>
        <taxon>Oxalobacteraceae</taxon>
        <taxon>Collimonas</taxon>
    </lineage>
</organism>
<comment type="caution">
    <text evidence="8">Lacks conserved residue(s) required for the propagation of feature annotation.</text>
</comment>
<feature type="binding site" evidence="8">
    <location>
        <begin position="124"/>
        <end position="127"/>
    </location>
    <ligand>
        <name>ATP</name>
        <dbReference type="ChEBI" id="CHEBI:30616"/>
    </ligand>
</feature>
<evidence type="ECO:0000256" key="3">
    <source>
        <dbReference type="ARBA" id="ARBA00022723"/>
    </source>
</evidence>
<comment type="cofactor">
    <cofactor evidence="8">
        <name>Mg(2+)</name>
        <dbReference type="ChEBI" id="CHEBI:18420"/>
    </cofactor>
</comment>
<dbReference type="RefSeq" id="WP_061534977.1">
    <property type="nucleotide sequence ID" value="NZ_CP013233.1"/>
</dbReference>
<keyword evidence="1 8" id="KW-0963">Cytoplasm</keyword>
<evidence type="ECO:0000256" key="6">
    <source>
        <dbReference type="ARBA" id="ARBA00022840"/>
    </source>
</evidence>
<comment type="function">
    <text evidence="8">Catalyzes a mechanistically unusual reaction, the ATP-dependent insertion of CO2 between the N7 and N8 nitrogen atoms of 7,8-diaminopelargonic acid (DAPA, also called 7,8-diammoniononanoate) to form a ureido ring.</text>
</comment>
<dbReference type="InterPro" id="IPR004472">
    <property type="entry name" value="DTB_synth_BioD"/>
</dbReference>
<proteinExistence type="inferred from homology"/>
<feature type="binding site" evidence="8">
    <location>
        <begin position="213"/>
        <end position="215"/>
    </location>
    <ligand>
        <name>ATP</name>
        <dbReference type="ChEBI" id="CHEBI:30616"/>
    </ligand>
</feature>
<dbReference type="GO" id="GO:0005524">
    <property type="term" value="F:ATP binding"/>
    <property type="evidence" value="ECO:0007669"/>
    <property type="project" value="UniProtKB-UniRule"/>
</dbReference>
<dbReference type="CDD" id="cd03109">
    <property type="entry name" value="DTBS"/>
    <property type="match status" value="1"/>
</dbReference>
<dbReference type="GO" id="GO:0000287">
    <property type="term" value="F:magnesium ion binding"/>
    <property type="evidence" value="ECO:0007669"/>
    <property type="project" value="UniProtKB-UniRule"/>
</dbReference>
<comment type="similarity">
    <text evidence="8">Belongs to the dethiobiotin synthetase family.</text>
</comment>
<dbReference type="GO" id="GO:0042803">
    <property type="term" value="F:protein homodimerization activity"/>
    <property type="evidence" value="ECO:0007669"/>
    <property type="project" value="UniProtKB-ARBA"/>
</dbReference>
<feature type="binding site" evidence="8">
    <location>
        <begin position="184"/>
        <end position="185"/>
    </location>
    <ligand>
        <name>ATP</name>
        <dbReference type="ChEBI" id="CHEBI:30616"/>
    </ligand>
</feature>
<keyword evidence="4 8" id="KW-0547">Nucleotide-binding</keyword>
<dbReference type="NCBIfam" id="TIGR00347">
    <property type="entry name" value="bioD"/>
    <property type="match status" value="1"/>
</dbReference>
<dbReference type="UniPathway" id="UPA00078">
    <property type="reaction ID" value="UER00161"/>
</dbReference>
<evidence type="ECO:0000256" key="7">
    <source>
        <dbReference type="ARBA" id="ARBA00022842"/>
    </source>
</evidence>
<dbReference type="PANTHER" id="PTHR43210:SF5">
    <property type="entry name" value="DETHIOBIOTIN SYNTHETASE"/>
    <property type="match status" value="1"/>
</dbReference>
<evidence type="ECO:0000256" key="4">
    <source>
        <dbReference type="ARBA" id="ARBA00022741"/>
    </source>
</evidence>
<evidence type="ECO:0000256" key="1">
    <source>
        <dbReference type="ARBA" id="ARBA00022490"/>
    </source>
</evidence>